<evidence type="ECO:0000256" key="2">
    <source>
        <dbReference type="ARBA" id="ARBA00022475"/>
    </source>
</evidence>
<dbReference type="Proteomes" id="UP000195781">
    <property type="component" value="Unassembled WGS sequence"/>
</dbReference>
<dbReference type="Pfam" id="PF02687">
    <property type="entry name" value="FtsX"/>
    <property type="match status" value="1"/>
</dbReference>
<keyword evidence="2" id="KW-1003">Cell membrane</keyword>
<feature type="transmembrane region" description="Helical" evidence="6">
    <location>
        <begin position="157"/>
        <end position="176"/>
    </location>
</feature>
<comment type="caution">
    <text evidence="8">The sequence shown here is derived from an EMBL/GenBank/DDBJ whole genome shotgun (WGS) entry which is preliminary data.</text>
</comment>
<dbReference type="PROSITE" id="PS51257">
    <property type="entry name" value="PROKAR_LIPOPROTEIN"/>
    <property type="match status" value="1"/>
</dbReference>
<proteinExistence type="predicted"/>
<dbReference type="PANTHER" id="PTHR46795:SF3">
    <property type="entry name" value="ABC TRANSPORTER PERMEASE"/>
    <property type="match status" value="1"/>
</dbReference>
<feature type="transmembrane region" description="Helical" evidence="6">
    <location>
        <begin position="20"/>
        <end position="43"/>
    </location>
</feature>
<keyword evidence="4 6" id="KW-1133">Transmembrane helix</keyword>
<sequence>MYLKLARGNVRRSLRDYSVYFATLALAACLLYSFIASGDYLTALDLTPEQRGIYGSMGGVLEGFSVFVVVVFIFLVAYANRFIVRRRKREFGMYALLGMERHGVACVLALEGGIVGAAALAAGILAGVVLSPAFGLIAAFVFDAPWRLLPVFSTDAAVWTVGSFAAITALGSAACVRDVVRRPLIELMSAERAPERMRFASKRGARVQLALAVPLLAVVWGSCVVQPMYFVAFIIPMGFAAFGATMLVMRAGAWQMGERARRRPERYWDGLRPFTVRQTEARISSTSAALACVCVLIAAAVCMICAGFAFSVGMRAPGAVVENASTLAPIGYIGIFYGAAFLVTAAAILALQQLSGAADARHAYETLRELGCDRELARDSLRQQVRLSFAAPLGCALVHDVFGLILVAFLALVLGSGSFALVVAGTLAFTLALMGAYYRITCRACERLLL</sequence>
<dbReference type="OrthoDB" id="9781780at2"/>
<feature type="transmembrane region" description="Helical" evidence="6">
    <location>
        <begin position="287"/>
        <end position="310"/>
    </location>
</feature>
<protein>
    <recommendedName>
        <fullName evidence="7">ABC3 transporter permease C-terminal domain-containing protein</fullName>
    </recommendedName>
</protein>
<evidence type="ECO:0000313" key="8">
    <source>
        <dbReference type="EMBL" id="OUN89466.1"/>
    </source>
</evidence>
<dbReference type="RefSeq" id="WP_094334913.1">
    <property type="nucleotide sequence ID" value="NZ_NFIE01000003.1"/>
</dbReference>
<feature type="transmembrane region" description="Helical" evidence="6">
    <location>
        <begin position="330"/>
        <end position="351"/>
    </location>
</feature>
<evidence type="ECO:0000256" key="6">
    <source>
        <dbReference type="SAM" id="Phobius"/>
    </source>
</evidence>
<feature type="transmembrane region" description="Helical" evidence="6">
    <location>
        <begin position="387"/>
        <end position="413"/>
    </location>
</feature>
<dbReference type="AlphaFoldDB" id="A0A1Y3XV50"/>
<keyword evidence="9" id="KW-1185">Reference proteome</keyword>
<name>A0A1Y3XV50_9ACTN</name>
<gene>
    <name evidence="8" type="ORF">B5G02_01545</name>
</gene>
<dbReference type="GO" id="GO:0005886">
    <property type="term" value="C:plasma membrane"/>
    <property type="evidence" value="ECO:0007669"/>
    <property type="project" value="UniProtKB-SubCell"/>
</dbReference>
<organism evidence="8 9">
    <name type="scientific">[Collinsella] massiliensis</name>
    <dbReference type="NCBI Taxonomy" id="1232426"/>
    <lineage>
        <taxon>Bacteria</taxon>
        <taxon>Bacillati</taxon>
        <taxon>Actinomycetota</taxon>
        <taxon>Coriobacteriia</taxon>
        <taxon>Coriobacteriales</taxon>
        <taxon>Coriobacteriaceae</taxon>
        <taxon>Enorma</taxon>
    </lineage>
</organism>
<evidence type="ECO:0000313" key="9">
    <source>
        <dbReference type="Proteomes" id="UP000195781"/>
    </source>
</evidence>
<feature type="transmembrane region" description="Helical" evidence="6">
    <location>
        <begin position="63"/>
        <end position="83"/>
    </location>
</feature>
<evidence type="ECO:0000256" key="4">
    <source>
        <dbReference type="ARBA" id="ARBA00022989"/>
    </source>
</evidence>
<reference evidence="9" key="1">
    <citation type="submission" date="2017-04" db="EMBL/GenBank/DDBJ databases">
        <title>Function of individual gut microbiota members based on whole genome sequencing of pure cultures obtained from chicken caecum.</title>
        <authorList>
            <person name="Medvecky M."/>
            <person name="Cejkova D."/>
            <person name="Polansky O."/>
            <person name="Karasova D."/>
            <person name="Kubasova T."/>
            <person name="Cizek A."/>
            <person name="Rychlik I."/>
        </authorList>
    </citation>
    <scope>NUCLEOTIDE SEQUENCE [LARGE SCALE GENOMIC DNA]</scope>
    <source>
        <strain evidence="9">An5</strain>
    </source>
</reference>
<feature type="transmembrane region" description="Helical" evidence="6">
    <location>
        <begin position="419"/>
        <end position="440"/>
    </location>
</feature>
<feature type="transmembrane region" description="Helical" evidence="6">
    <location>
        <begin position="228"/>
        <end position="253"/>
    </location>
</feature>
<dbReference type="EMBL" id="NFIE01000003">
    <property type="protein sequence ID" value="OUN89466.1"/>
    <property type="molecule type" value="Genomic_DNA"/>
</dbReference>
<feature type="transmembrane region" description="Helical" evidence="6">
    <location>
        <begin position="104"/>
        <end position="137"/>
    </location>
</feature>
<feature type="domain" description="ABC3 transporter permease C-terminal" evidence="7">
    <location>
        <begin position="64"/>
        <end position="182"/>
    </location>
</feature>
<keyword evidence="5 6" id="KW-0472">Membrane</keyword>
<evidence type="ECO:0000256" key="1">
    <source>
        <dbReference type="ARBA" id="ARBA00004651"/>
    </source>
</evidence>
<dbReference type="InterPro" id="IPR003838">
    <property type="entry name" value="ABC3_permease_C"/>
</dbReference>
<dbReference type="PANTHER" id="PTHR46795">
    <property type="entry name" value="ABC TRANSPORTER PERMEASE-RELATED-RELATED"/>
    <property type="match status" value="1"/>
</dbReference>
<keyword evidence="3 6" id="KW-0812">Transmembrane</keyword>
<evidence type="ECO:0000259" key="7">
    <source>
        <dbReference type="Pfam" id="PF02687"/>
    </source>
</evidence>
<evidence type="ECO:0000256" key="5">
    <source>
        <dbReference type="ARBA" id="ARBA00023136"/>
    </source>
</evidence>
<dbReference type="InterPro" id="IPR052536">
    <property type="entry name" value="ABC-4_Integral_Memb_Prot"/>
</dbReference>
<feature type="transmembrane region" description="Helical" evidence="6">
    <location>
        <begin position="205"/>
        <end position="222"/>
    </location>
</feature>
<comment type="subcellular location">
    <subcellularLocation>
        <location evidence="1">Cell membrane</location>
        <topology evidence="1">Multi-pass membrane protein</topology>
    </subcellularLocation>
</comment>
<accession>A0A1Y3XV50</accession>
<evidence type="ECO:0000256" key="3">
    <source>
        <dbReference type="ARBA" id="ARBA00022692"/>
    </source>
</evidence>